<dbReference type="GO" id="GO:0006412">
    <property type="term" value="P:translation"/>
    <property type="evidence" value="ECO:0007669"/>
    <property type="project" value="InterPro"/>
</dbReference>
<keyword evidence="4" id="KW-0411">Iron-sulfur</keyword>
<evidence type="ECO:0000256" key="4">
    <source>
        <dbReference type="ARBA" id="ARBA00023014"/>
    </source>
</evidence>
<dbReference type="AlphaFoldDB" id="A0A3P3XME3"/>
<dbReference type="SUPFAM" id="SSF53335">
    <property type="entry name" value="S-adenosyl-L-methionine-dependent methyltransferases"/>
    <property type="match status" value="1"/>
</dbReference>
<evidence type="ECO:0000256" key="3">
    <source>
        <dbReference type="ARBA" id="ARBA00023004"/>
    </source>
</evidence>
<proteinExistence type="predicted"/>
<dbReference type="GO" id="GO:0046872">
    <property type="term" value="F:metal ion binding"/>
    <property type="evidence" value="ECO:0007669"/>
    <property type="project" value="UniProtKB-KW"/>
</dbReference>
<dbReference type="EMBL" id="FWDO01000004">
    <property type="protein sequence ID" value="SLM17477.1"/>
    <property type="molecule type" value="Genomic_DNA"/>
</dbReference>
<dbReference type="Pfam" id="PF09243">
    <property type="entry name" value="Rsm22"/>
    <property type="match status" value="1"/>
</dbReference>
<gene>
    <name evidence="5" type="ORF">SPIRO4BDMA_40046</name>
</gene>
<keyword evidence="3" id="KW-0408">Iron</keyword>
<protein>
    <submittedName>
        <fullName evidence="5">Putative Small ribosomal subunit Rsm22 family</fullName>
    </submittedName>
</protein>
<keyword evidence="2" id="KW-0809">Transit peptide</keyword>
<evidence type="ECO:0000256" key="1">
    <source>
        <dbReference type="ARBA" id="ARBA00022723"/>
    </source>
</evidence>
<organism evidence="5">
    <name type="scientific">uncultured spirochete</name>
    <dbReference type="NCBI Taxonomy" id="156406"/>
    <lineage>
        <taxon>Bacteria</taxon>
        <taxon>Pseudomonadati</taxon>
        <taxon>Spirochaetota</taxon>
        <taxon>Spirochaetia</taxon>
        <taxon>Spirochaetales</taxon>
        <taxon>environmental samples</taxon>
    </lineage>
</organism>
<sequence>MGEHSLLYSFQISEDAASALQKLPACIDEVNPVPERRRTELRYNIRDLWRSLTMERAHRTIDYLNNPAFFSAYLRYFMPWNLVRLVALLTELPLELSADATIIDMGSGPLTFPLALYCAKPEFRKAPLTFICADRTPRIMEAGRLILELLAAKHGGELPPWKIELRHARFGEPLHEKASLFCAVNVFNEFFWHHEGILSEDASELYHRTAQYCAPQGKMLIVEPGEPRSGGLVSAMRAAAIIGGNEILAPCPHAYACPMPGIFKSGQEYLIGHHRTLEPVRMPAPRAKYPWCHFSVPAGFAPRWLTSLSEEAGLSKEKLSFSFLFVKKQSVQKKPSGGHLPIHDSSHMQSATVAERAAGGLTCRIISDSIALPGGRTGKYACSSLGYTLISADQNKTQPESGVLLRFRLTHPRGMEPRGSQQEALEFDRKTGAVLISY</sequence>
<dbReference type="InterPro" id="IPR015324">
    <property type="entry name" value="Ribosomal_Rsm22-like"/>
</dbReference>
<dbReference type="GO" id="GO:0008168">
    <property type="term" value="F:methyltransferase activity"/>
    <property type="evidence" value="ECO:0007669"/>
    <property type="project" value="InterPro"/>
</dbReference>
<evidence type="ECO:0000313" key="5">
    <source>
        <dbReference type="EMBL" id="SLM17477.1"/>
    </source>
</evidence>
<reference evidence="5" key="1">
    <citation type="submission" date="2017-02" db="EMBL/GenBank/DDBJ databases">
        <authorList>
            <person name="Regsiter A."/>
            <person name="William W."/>
        </authorList>
    </citation>
    <scope>NUCLEOTIDE SEQUENCE</scope>
    <source>
        <strain evidence="5">BdmA 4</strain>
    </source>
</reference>
<name>A0A3P3XME3_9SPIR</name>
<dbReference type="GO" id="GO:0051536">
    <property type="term" value="F:iron-sulfur cluster binding"/>
    <property type="evidence" value="ECO:0007669"/>
    <property type="project" value="UniProtKB-KW"/>
</dbReference>
<dbReference type="InterPro" id="IPR029063">
    <property type="entry name" value="SAM-dependent_MTases_sf"/>
</dbReference>
<accession>A0A3P3XME3</accession>
<evidence type="ECO:0000256" key="2">
    <source>
        <dbReference type="ARBA" id="ARBA00022946"/>
    </source>
</evidence>
<keyword evidence="1" id="KW-0479">Metal-binding</keyword>